<dbReference type="Pfam" id="PF13365">
    <property type="entry name" value="Trypsin_2"/>
    <property type="match status" value="1"/>
</dbReference>
<dbReference type="InterPro" id="IPR009003">
    <property type="entry name" value="Peptidase_S1_PA"/>
</dbReference>
<dbReference type="InterPro" id="IPR001478">
    <property type="entry name" value="PDZ"/>
</dbReference>
<evidence type="ECO:0000256" key="2">
    <source>
        <dbReference type="ARBA" id="ARBA00022801"/>
    </source>
</evidence>
<dbReference type="Gene3D" id="2.40.10.120">
    <property type="match status" value="1"/>
</dbReference>
<dbReference type="EMBL" id="CP036274">
    <property type="protein sequence ID" value="QDU28084.1"/>
    <property type="molecule type" value="Genomic_DNA"/>
</dbReference>
<dbReference type="InterPro" id="IPR001940">
    <property type="entry name" value="Peptidase_S1C"/>
</dbReference>
<evidence type="ECO:0000256" key="1">
    <source>
        <dbReference type="ARBA" id="ARBA00022670"/>
    </source>
</evidence>
<dbReference type="SMART" id="SM00228">
    <property type="entry name" value="PDZ"/>
    <property type="match status" value="1"/>
</dbReference>
<dbReference type="Pfam" id="PF13180">
    <property type="entry name" value="PDZ_2"/>
    <property type="match status" value="1"/>
</dbReference>
<dbReference type="AlphaFoldDB" id="A0A517YCW8"/>
<feature type="chain" id="PRO_5021709675" evidence="3">
    <location>
        <begin position="23"/>
        <end position="336"/>
    </location>
</feature>
<dbReference type="Proteomes" id="UP000315017">
    <property type="component" value="Chromosome"/>
</dbReference>
<organism evidence="5 6">
    <name type="scientific">Anatilimnocola aggregata</name>
    <dbReference type="NCBI Taxonomy" id="2528021"/>
    <lineage>
        <taxon>Bacteria</taxon>
        <taxon>Pseudomonadati</taxon>
        <taxon>Planctomycetota</taxon>
        <taxon>Planctomycetia</taxon>
        <taxon>Pirellulales</taxon>
        <taxon>Pirellulaceae</taxon>
        <taxon>Anatilimnocola</taxon>
    </lineage>
</organism>
<evidence type="ECO:0000256" key="3">
    <source>
        <dbReference type="SAM" id="SignalP"/>
    </source>
</evidence>
<evidence type="ECO:0000313" key="6">
    <source>
        <dbReference type="Proteomes" id="UP000315017"/>
    </source>
</evidence>
<dbReference type="PANTHER" id="PTHR43343:SF3">
    <property type="entry name" value="PROTEASE DO-LIKE 8, CHLOROPLASTIC"/>
    <property type="match status" value="1"/>
</dbReference>
<dbReference type="InterPro" id="IPR051201">
    <property type="entry name" value="Chloro_Bact_Ser_Proteases"/>
</dbReference>
<dbReference type="PROSITE" id="PS50106">
    <property type="entry name" value="PDZ"/>
    <property type="match status" value="1"/>
</dbReference>
<gene>
    <name evidence="5" type="primary">htrA_3</name>
    <name evidence="5" type="ORF">ETAA8_31770</name>
</gene>
<dbReference type="SUPFAM" id="SSF50156">
    <property type="entry name" value="PDZ domain-like"/>
    <property type="match status" value="1"/>
</dbReference>
<keyword evidence="6" id="KW-1185">Reference proteome</keyword>
<dbReference type="RefSeq" id="WP_145089776.1">
    <property type="nucleotide sequence ID" value="NZ_CP036274.1"/>
</dbReference>
<accession>A0A517YCW8</accession>
<keyword evidence="3" id="KW-0732">Signal</keyword>
<dbReference type="GO" id="GO:0006508">
    <property type="term" value="P:proteolysis"/>
    <property type="evidence" value="ECO:0007669"/>
    <property type="project" value="UniProtKB-KW"/>
</dbReference>
<sequence length="336" mass="36179" precursor="true">MKYLPACILLIVAAFFAPLANAQTSLATVITDVQPRMVKLYGAGGVQGLEAYQSGFVISDEGHILTVWSYVLDADVITATLDDGRKLPAEVVGMDPRLEIAVLKIDAQDLAHFNLDEAVSIEPGQRVLAFSNLYGVAAGNEPTSVLRGIVSAKSDLAARRGAFETNYRGKVYVVDAMTNNPGAAGGALTDRKGRLAGLLGKELRNSQTNTWLNYAIPVSELVQAVVDIRAGKLRSATRDETVKKPKDAHTLAALGVQLVPDFLPKTPPFVESVRPMSPAAKAGIRADDLILFVNEQLAPSHKQVVEELTFIDRVDGVRLTIQRGQELVEVQLSLEP</sequence>
<keyword evidence="1 5" id="KW-0645">Protease</keyword>
<dbReference type="InterPro" id="IPR036034">
    <property type="entry name" value="PDZ_sf"/>
</dbReference>
<dbReference type="PANTHER" id="PTHR43343">
    <property type="entry name" value="PEPTIDASE S12"/>
    <property type="match status" value="1"/>
</dbReference>
<keyword evidence="2" id="KW-0378">Hydrolase</keyword>
<dbReference type="KEGG" id="aagg:ETAA8_31770"/>
<dbReference type="Gene3D" id="2.30.42.10">
    <property type="match status" value="1"/>
</dbReference>
<dbReference type="OrthoDB" id="264239at2"/>
<reference evidence="5 6" key="1">
    <citation type="submission" date="2019-02" db="EMBL/GenBank/DDBJ databases">
        <title>Deep-cultivation of Planctomycetes and their phenomic and genomic characterization uncovers novel biology.</title>
        <authorList>
            <person name="Wiegand S."/>
            <person name="Jogler M."/>
            <person name="Boedeker C."/>
            <person name="Pinto D."/>
            <person name="Vollmers J."/>
            <person name="Rivas-Marin E."/>
            <person name="Kohn T."/>
            <person name="Peeters S.H."/>
            <person name="Heuer A."/>
            <person name="Rast P."/>
            <person name="Oberbeckmann S."/>
            <person name="Bunk B."/>
            <person name="Jeske O."/>
            <person name="Meyerdierks A."/>
            <person name="Storesund J.E."/>
            <person name="Kallscheuer N."/>
            <person name="Luecker S."/>
            <person name="Lage O.M."/>
            <person name="Pohl T."/>
            <person name="Merkel B.J."/>
            <person name="Hornburger P."/>
            <person name="Mueller R.-W."/>
            <person name="Bruemmer F."/>
            <person name="Labrenz M."/>
            <person name="Spormann A.M."/>
            <person name="Op den Camp H."/>
            <person name="Overmann J."/>
            <person name="Amann R."/>
            <person name="Jetten M.S.M."/>
            <person name="Mascher T."/>
            <person name="Medema M.H."/>
            <person name="Devos D.P."/>
            <person name="Kaster A.-K."/>
            <person name="Ovreas L."/>
            <person name="Rohde M."/>
            <person name="Galperin M.Y."/>
            <person name="Jogler C."/>
        </authorList>
    </citation>
    <scope>NUCLEOTIDE SEQUENCE [LARGE SCALE GENOMIC DNA]</scope>
    <source>
        <strain evidence="5 6">ETA_A8</strain>
    </source>
</reference>
<name>A0A517YCW8_9BACT</name>
<proteinExistence type="predicted"/>
<evidence type="ECO:0000313" key="5">
    <source>
        <dbReference type="EMBL" id="QDU28084.1"/>
    </source>
</evidence>
<feature type="domain" description="PDZ" evidence="4">
    <location>
        <begin position="241"/>
        <end position="308"/>
    </location>
</feature>
<feature type="signal peptide" evidence="3">
    <location>
        <begin position="1"/>
        <end position="22"/>
    </location>
</feature>
<dbReference type="SUPFAM" id="SSF50494">
    <property type="entry name" value="Trypsin-like serine proteases"/>
    <property type="match status" value="1"/>
</dbReference>
<protein>
    <submittedName>
        <fullName evidence="5">Serine protease HtrA</fullName>
    </submittedName>
</protein>
<evidence type="ECO:0000259" key="4">
    <source>
        <dbReference type="PROSITE" id="PS50106"/>
    </source>
</evidence>
<dbReference type="GO" id="GO:0004252">
    <property type="term" value="F:serine-type endopeptidase activity"/>
    <property type="evidence" value="ECO:0007669"/>
    <property type="project" value="InterPro"/>
</dbReference>
<dbReference type="PRINTS" id="PR00834">
    <property type="entry name" value="PROTEASES2C"/>
</dbReference>